<dbReference type="Gene3D" id="3.40.109.10">
    <property type="entry name" value="NADH Oxidase"/>
    <property type="match status" value="1"/>
</dbReference>
<organism evidence="1 2">
    <name type="scientific">Cloacibacillus porcorum</name>
    <dbReference type="NCBI Taxonomy" id="1197717"/>
    <lineage>
        <taxon>Bacteria</taxon>
        <taxon>Thermotogati</taxon>
        <taxon>Synergistota</taxon>
        <taxon>Synergistia</taxon>
        <taxon>Synergistales</taxon>
        <taxon>Synergistaceae</taxon>
        <taxon>Cloacibacillus</taxon>
    </lineage>
</organism>
<gene>
    <name evidence="1" type="ORF">BED41_14085</name>
</gene>
<proteinExistence type="predicted"/>
<accession>A0A1B2I836</accession>
<evidence type="ECO:0000313" key="2">
    <source>
        <dbReference type="Proteomes" id="UP000093044"/>
    </source>
</evidence>
<dbReference type="EMBL" id="CP016757">
    <property type="protein sequence ID" value="ANZ46129.1"/>
    <property type="molecule type" value="Genomic_DNA"/>
</dbReference>
<dbReference type="Pfam" id="PF00881">
    <property type="entry name" value="Nitroreductase"/>
    <property type="match status" value="1"/>
</dbReference>
<evidence type="ECO:0000313" key="1">
    <source>
        <dbReference type="EMBL" id="ANZ46129.1"/>
    </source>
</evidence>
<dbReference type="STRING" id="1197717.BED41_14085"/>
<dbReference type="InterPro" id="IPR029479">
    <property type="entry name" value="Nitroreductase"/>
</dbReference>
<dbReference type="SUPFAM" id="SSF55469">
    <property type="entry name" value="FMN-dependent nitroreductase-like"/>
    <property type="match status" value="1"/>
</dbReference>
<dbReference type="GO" id="GO:0016491">
    <property type="term" value="F:oxidoreductase activity"/>
    <property type="evidence" value="ECO:0007669"/>
    <property type="project" value="InterPro"/>
</dbReference>
<dbReference type="InterPro" id="IPR052544">
    <property type="entry name" value="Bacteriocin_Proc_Enz"/>
</dbReference>
<dbReference type="OrthoDB" id="7065805at2"/>
<reference evidence="1" key="1">
    <citation type="submission" date="2016-08" db="EMBL/GenBank/DDBJ databases">
        <title>Complete genome of Cloacibacillus porcorum.</title>
        <authorList>
            <person name="Looft T."/>
            <person name="Bayles D.O."/>
            <person name="Alt D.P."/>
        </authorList>
    </citation>
    <scope>NUCLEOTIDE SEQUENCE [LARGE SCALE GENOMIC DNA]</scope>
    <source>
        <strain evidence="1">CL-84</strain>
    </source>
</reference>
<protein>
    <submittedName>
        <fullName evidence="1">Uncharacterized protein</fullName>
    </submittedName>
</protein>
<dbReference type="Proteomes" id="UP000093044">
    <property type="component" value="Chromosome"/>
</dbReference>
<dbReference type="InterPro" id="IPR000415">
    <property type="entry name" value="Nitroreductase-like"/>
</dbReference>
<dbReference type="KEGG" id="cpor:BED41_14085"/>
<keyword evidence="2" id="KW-1185">Reference proteome</keyword>
<dbReference type="PANTHER" id="PTHR43745:SF2">
    <property type="entry name" value="NITROREDUCTASE MJ1384-RELATED"/>
    <property type="match status" value="1"/>
</dbReference>
<dbReference type="AlphaFoldDB" id="A0A1B2I836"/>
<name>A0A1B2I836_9BACT</name>
<sequence>MKKILSLTAALLLAAASAAMAGNIVLVEPDKTGGPSVMEAIAGRASAEQKAFSNEELSLKELSTILWAATGRNREPKGWTVPMAMGREPYVSVYVLLKSGGYLYNWEKNALMQQTTEKKLTSRAVTQDFAKSAPCILVFVSKGTMNVDNYNYIATGAMSQNVYLAAEALGLKTRFLASFNKVNIEAALMLGPIMKITGVMVVGRQ</sequence>
<dbReference type="PANTHER" id="PTHR43745">
    <property type="entry name" value="NITROREDUCTASE MJ1384-RELATED"/>
    <property type="match status" value="1"/>
</dbReference>
<dbReference type="GeneID" id="83058976"/>
<dbReference type="RefSeq" id="WP_066747690.1">
    <property type="nucleotide sequence ID" value="NZ_CALCLR010000070.1"/>
</dbReference>